<accession>A0A126ZV81</accession>
<proteinExistence type="predicted"/>
<dbReference type="Proteomes" id="UP000070134">
    <property type="component" value="Chromosome"/>
</dbReference>
<dbReference type="RefSeq" id="WP_066494673.1">
    <property type="nucleotide sequence ID" value="NZ_CP014518.1"/>
</dbReference>
<evidence type="ECO:0000313" key="2">
    <source>
        <dbReference type="Proteomes" id="UP000070134"/>
    </source>
</evidence>
<gene>
    <name evidence="1" type="ORF">SA2016_0370</name>
</gene>
<dbReference type="EMBL" id="CP014518">
    <property type="protein sequence ID" value="AMM31069.1"/>
    <property type="molecule type" value="Genomic_DNA"/>
</dbReference>
<name>A0A126ZV81_9MICC</name>
<keyword evidence="2" id="KW-1185">Reference proteome</keyword>
<reference evidence="1 2" key="1">
    <citation type="submission" date="2016-02" db="EMBL/GenBank/DDBJ databases">
        <title>Complete genome of Sinomonas atrocyanea KCTC 3377.</title>
        <authorList>
            <person name="Kim K.M."/>
        </authorList>
    </citation>
    <scope>NUCLEOTIDE SEQUENCE [LARGE SCALE GENOMIC DNA]</scope>
    <source>
        <strain evidence="1 2">KCTC 3377</strain>
    </source>
</reference>
<organism evidence="1 2">
    <name type="scientific">Sinomonas atrocyanea</name>
    <dbReference type="NCBI Taxonomy" id="37927"/>
    <lineage>
        <taxon>Bacteria</taxon>
        <taxon>Bacillati</taxon>
        <taxon>Actinomycetota</taxon>
        <taxon>Actinomycetes</taxon>
        <taxon>Micrococcales</taxon>
        <taxon>Micrococcaceae</taxon>
        <taxon>Sinomonas</taxon>
    </lineage>
</organism>
<dbReference type="OrthoDB" id="4948275at2"/>
<protein>
    <submittedName>
        <fullName evidence="1">Uncharacterized protein</fullName>
    </submittedName>
</protein>
<dbReference type="AlphaFoldDB" id="A0A126ZV81"/>
<sequence>MKARGAVLSRRGAYQAPVENWAELAVGEVVEVVRHAQVVARGTVEEVSLSGNVLWILPQGPQDRQLCLKSDGVIVRRG</sequence>
<dbReference type="KEGG" id="satk:SA2016_0370"/>
<dbReference type="STRING" id="37927.SA2016_0370"/>
<evidence type="ECO:0000313" key="1">
    <source>
        <dbReference type="EMBL" id="AMM31069.1"/>
    </source>
</evidence>